<organism evidence="1 2">
    <name type="scientific">Penicillium cf. viridicatum</name>
    <dbReference type="NCBI Taxonomy" id="2972119"/>
    <lineage>
        <taxon>Eukaryota</taxon>
        <taxon>Fungi</taxon>
        <taxon>Dikarya</taxon>
        <taxon>Ascomycota</taxon>
        <taxon>Pezizomycotina</taxon>
        <taxon>Eurotiomycetes</taxon>
        <taxon>Eurotiomycetidae</taxon>
        <taxon>Eurotiales</taxon>
        <taxon>Aspergillaceae</taxon>
        <taxon>Penicillium</taxon>
    </lineage>
</organism>
<name>A0A9W9MCL7_9EURO</name>
<comment type="caution">
    <text evidence="1">The sequence shown here is derived from an EMBL/GenBank/DDBJ whole genome shotgun (WGS) entry which is preliminary data.</text>
</comment>
<proteinExistence type="predicted"/>
<accession>A0A9W9MCL7</accession>
<sequence>MRPKATPPLFSSAPHSIHLILCFSSPLPQLKAPSDILRVRPKLEVSLTHHIYTRGTGQGVPSKHVLKKHFKRIR</sequence>
<reference evidence="1" key="1">
    <citation type="submission" date="2022-11" db="EMBL/GenBank/DDBJ databases">
        <authorList>
            <person name="Petersen C."/>
        </authorList>
    </citation>
    <scope>NUCLEOTIDE SEQUENCE</scope>
    <source>
        <strain evidence="1">IBT 20477</strain>
    </source>
</reference>
<keyword evidence="2" id="KW-1185">Reference proteome</keyword>
<protein>
    <submittedName>
        <fullName evidence="1">Uncharacterized protein</fullName>
    </submittedName>
</protein>
<evidence type="ECO:0000313" key="1">
    <source>
        <dbReference type="EMBL" id="KAJ5197545.1"/>
    </source>
</evidence>
<dbReference type="Proteomes" id="UP001150942">
    <property type="component" value="Unassembled WGS sequence"/>
</dbReference>
<evidence type="ECO:0000313" key="2">
    <source>
        <dbReference type="Proteomes" id="UP001150942"/>
    </source>
</evidence>
<reference evidence="1" key="2">
    <citation type="journal article" date="2023" name="IMA Fungus">
        <title>Comparative genomic study of the Penicillium genus elucidates a diverse pangenome and 15 lateral gene transfer events.</title>
        <authorList>
            <person name="Petersen C."/>
            <person name="Sorensen T."/>
            <person name="Nielsen M.R."/>
            <person name="Sondergaard T.E."/>
            <person name="Sorensen J.L."/>
            <person name="Fitzpatrick D.A."/>
            <person name="Frisvad J.C."/>
            <person name="Nielsen K.L."/>
        </authorList>
    </citation>
    <scope>NUCLEOTIDE SEQUENCE</scope>
    <source>
        <strain evidence="1">IBT 20477</strain>
    </source>
</reference>
<dbReference type="OrthoDB" id="10451187at2759"/>
<gene>
    <name evidence="1" type="ORF">N7449_008024</name>
</gene>
<dbReference type="AlphaFoldDB" id="A0A9W9MCL7"/>
<dbReference type="EMBL" id="JAPQKQ010000005">
    <property type="protein sequence ID" value="KAJ5197545.1"/>
    <property type="molecule type" value="Genomic_DNA"/>
</dbReference>